<organism evidence="2 5">
    <name type="scientific">Bacteroides fragilis</name>
    <dbReference type="NCBI Taxonomy" id="817"/>
    <lineage>
        <taxon>Bacteria</taxon>
        <taxon>Pseudomonadati</taxon>
        <taxon>Bacteroidota</taxon>
        <taxon>Bacteroidia</taxon>
        <taxon>Bacteroidales</taxon>
        <taxon>Bacteroidaceae</taxon>
        <taxon>Bacteroides</taxon>
    </lineage>
</organism>
<protein>
    <submittedName>
        <fullName evidence="3">ATP-binding protein</fullName>
    </submittedName>
    <submittedName>
        <fullName evidence="2">Putative AbiEii-like type IV TA system toxin with AAA domain</fullName>
    </submittedName>
</protein>
<proteinExistence type="predicted"/>
<evidence type="ECO:0000313" key="4">
    <source>
        <dbReference type="Proteomes" id="UP000036847"/>
    </source>
</evidence>
<dbReference type="InterPro" id="IPR003959">
    <property type="entry name" value="ATPase_AAA_core"/>
</dbReference>
<dbReference type="GO" id="GO:0005524">
    <property type="term" value="F:ATP binding"/>
    <property type="evidence" value="ECO:0007669"/>
    <property type="project" value="UniProtKB-KW"/>
</dbReference>
<dbReference type="SUPFAM" id="SSF52540">
    <property type="entry name" value="P-loop containing nucleoside triphosphate hydrolases"/>
    <property type="match status" value="1"/>
</dbReference>
<dbReference type="Pfam" id="PF13304">
    <property type="entry name" value="AAA_21"/>
    <property type="match status" value="1"/>
</dbReference>
<reference evidence="2 5" key="2">
    <citation type="journal article" date="2017" name="MBio">
        <title>Gut Symbiont Bacteroides fragilis Secretes a Eukaryotic-Like Ubiquitin Protein That Mediates Intraspecies Antagonism.</title>
        <authorList>
            <person name="Chatzidaki-Livanis M."/>
            <person name="Coyne M.J."/>
            <person name="Roelofs K.G."/>
            <person name="Gentyala R.R."/>
            <person name="Caldwell J.M."/>
            <person name="Comstock L.E."/>
        </authorList>
    </citation>
    <scope>NUCLEOTIDE SEQUENCE [LARGE SCALE GENOMIC DNA]</scope>
    <source>
        <strain evidence="2 5">12905</strain>
    </source>
</reference>
<gene>
    <name evidence="2" type="ORF">CQW34_00736</name>
    <name evidence="3" type="ORF">EC80_021180</name>
</gene>
<keyword evidence="3" id="KW-0067">ATP-binding</keyword>
<dbReference type="AlphaFoldDB" id="A0A081U584"/>
<dbReference type="Proteomes" id="UP000036847">
    <property type="component" value="Chromosome"/>
</dbReference>
<evidence type="ECO:0000313" key="5">
    <source>
        <dbReference type="Proteomes" id="UP000231846"/>
    </source>
</evidence>
<dbReference type="Proteomes" id="UP000231846">
    <property type="component" value="Unassembled WGS sequence"/>
</dbReference>
<feature type="domain" description="ATPase AAA-type core" evidence="1">
    <location>
        <begin position="46"/>
        <end position="392"/>
    </location>
</feature>
<evidence type="ECO:0000259" key="1">
    <source>
        <dbReference type="Pfam" id="PF13304"/>
    </source>
</evidence>
<accession>A0A081U584</accession>
<dbReference type="EMBL" id="PDCW01000003">
    <property type="protein sequence ID" value="PJY76134.1"/>
    <property type="molecule type" value="Genomic_DNA"/>
</dbReference>
<name>A0A081U584_BACFG</name>
<dbReference type="PANTHER" id="PTHR40396:SF1">
    <property type="entry name" value="ATPASE AAA-TYPE CORE DOMAIN-CONTAINING PROTEIN"/>
    <property type="match status" value="1"/>
</dbReference>
<reference evidence="2" key="3">
    <citation type="submission" date="2017-10" db="EMBL/GenBank/DDBJ databases">
        <authorList>
            <person name="Banno H."/>
            <person name="Chua N.-H."/>
        </authorList>
    </citation>
    <scope>NUCLEOTIDE SEQUENCE</scope>
    <source>
        <strain evidence="2">12905</strain>
    </source>
</reference>
<evidence type="ECO:0000313" key="3">
    <source>
        <dbReference type="EMBL" id="QCQ47152.1"/>
    </source>
</evidence>
<reference evidence="3 4" key="4">
    <citation type="submission" date="2019-03" db="EMBL/GenBank/DDBJ databases">
        <title>Complete genome assembly of MDR B. fragilis.</title>
        <authorList>
            <person name="Sydenham T.V."/>
            <person name="Hasman H."/>
            <person name="Justesen U.S."/>
        </authorList>
    </citation>
    <scope>NUCLEOTIDE SEQUENCE [LARGE SCALE GENOMIC DNA]</scope>
    <source>
        <strain evidence="3 4">DCMSKEJBY0001B</strain>
    </source>
</reference>
<dbReference type="OrthoDB" id="9809324at2"/>
<dbReference type="PANTHER" id="PTHR40396">
    <property type="entry name" value="ATPASE-LIKE PROTEIN"/>
    <property type="match status" value="1"/>
</dbReference>
<sequence length="458" mass="53005">MLQQFTIENFLSFKDKEILLLQPNKGSLKKDHKMEPTKGQWVLKSAAVFGANAGGKSNFVKAIELGKKLVLRGTRTDDLIDFYPFRLSSENKKKDTTIIYHILCGNKKYEYGFSYNAEQISLEWLKQINKNNECVIFQRNTKKSNFDISYLLKLNPKEEESQFLSFLAKATPQRQLFLHEVMSRNIHENVSNIKDLDSVIDWFVNSLKIIFPDTPYKQGVLLKAADDNDLKRGFGALLRYFNTGVDSVKLIEVQFEKLGIPQDLQRAIKADLSKSNTDEAFGALRFDDNLYLINLIDGEIKAKKLMTVHKKMNETDVELFSLGDESDGTKRLFDYIPLILDLIQGEKVFIVDEMERSLHPSLIKQIILLFYKYSKDVSSQLIFTTHESSLMDQKIFRRDEIWLMKKDNNGISSFGRMDNLYNVRFDKMLQNSYLNGEYGATPIFETEEEINKLFSSLK</sequence>
<dbReference type="InterPro" id="IPR027417">
    <property type="entry name" value="P-loop_NTPase"/>
</dbReference>
<keyword evidence="3" id="KW-0547">Nucleotide-binding</keyword>
<dbReference type="GO" id="GO:0016887">
    <property type="term" value="F:ATP hydrolysis activity"/>
    <property type="evidence" value="ECO:0007669"/>
    <property type="project" value="InterPro"/>
</dbReference>
<dbReference type="EMBL" id="CP036546">
    <property type="protein sequence ID" value="QCQ47152.1"/>
    <property type="molecule type" value="Genomic_DNA"/>
</dbReference>
<dbReference type="RefSeq" id="WP_007480395.1">
    <property type="nucleotide sequence ID" value="NZ_CP036546.1"/>
</dbReference>
<reference evidence="3" key="1">
    <citation type="book" date="2014" name="THE 24TH EUROPEAN CONGRESS OF CLINICAL MICROBIOLOGY AND INFECTIOUS DISEASES" publisher="ECCMID 2014" city="Barcelona, Spain">
        <title>Identification of resistance genes in three multidrug-resistant Bacteroides fragilis isolates by whole genome sequencing.</title>
        <editorList>
            <person name="Unknown"/>
            <person name="A."/>
        </editorList>
        <authorList>
            <person name="Sydenham T.V."/>
            <person name="Hasman H."/>
            <person name="Wang M."/>
            <person name="Soki J."/>
            <person name="Nagy E."/>
            <person name="Justesen U.S."/>
        </authorList>
    </citation>
    <scope>NUCLEOTIDE SEQUENCE</scope>
    <source>
        <strain evidence="3">DCMSKEJBY0001B</strain>
    </source>
</reference>
<evidence type="ECO:0000313" key="2">
    <source>
        <dbReference type="EMBL" id="PJY76134.1"/>
    </source>
</evidence>
<dbReference type="Gene3D" id="3.40.50.300">
    <property type="entry name" value="P-loop containing nucleotide triphosphate hydrolases"/>
    <property type="match status" value="1"/>
</dbReference>